<gene>
    <name evidence="4" type="ORF">CK501_06010</name>
</gene>
<feature type="active site" description="Nucleophile" evidence="1">
    <location>
        <position position="13"/>
    </location>
</feature>
<dbReference type="InterPro" id="IPR005243">
    <property type="entry name" value="THIRX-like_proc"/>
</dbReference>
<evidence type="ECO:0000256" key="2">
    <source>
        <dbReference type="PIRSR" id="PIRSR037031-51"/>
    </source>
</evidence>
<organism evidence="4 5">
    <name type="scientific">Halovibrio salipaludis</name>
    <dbReference type="NCBI Taxonomy" id="2032626"/>
    <lineage>
        <taxon>Bacteria</taxon>
        <taxon>Pseudomonadati</taxon>
        <taxon>Pseudomonadota</taxon>
        <taxon>Gammaproteobacteria</taxon>
        <taxon>Oceanospirillales</taxon>
        <taxon>Halomonadaceae</taxon>
        <taxon>Halovibrio</taxon>
    </lineage>
</organism>
<keyword evidence="2" id="KW-1015">Disulfide bond</keyword>
<dbReference type="InterPro" id="IPR036249">
    <property type="entry name" value="Thioredoxin-like_sf"/>
</dbReference>
<feature type="disulfide bond" description="Redox-active" evidence="2">
    <location>
        <begin position="10"/>
        <end position="13"/>
    </location>
</feature>
<dbReference type="NCBIfam" id="TIGR00412">
    <property type="entry name" value="redox_disulf_2"/>
    <property type="match status" value="1"/>
</dbReference>
<dbReference type="InterPro" id="IPR012336">
    <property type="entry name" value="Thioredoxin-like_fold"/>
</dbReference>
<comment type="caution">
    <text evidence="4">The sequence shown here is derived from an EMBL/GenBank/DDBJ whole genome shotgun (WGS) entry which is preliminary data.</text>
</comment>
<dbReference type="AlphaFoldDB" id="A0A2A2F958"/>
<protein>
    <submittedName>
        <fullName evidence="4">Thioredoxin family protein</fullName>
    </submittedName>
</protein>
<name>A0A2A2F958_9GAMM</name>
<proteinExistence type="predicted"/>
<dbReference type="Proteomes" id="UP000218896">
    <property type="component" value="Unassembled WGS sequence"/>
</dbReference>
<evidence type="ECO:0000313" key="5">
    <source>
        <dbReference type="Proteomes" id="UP000218896"/>
    </source>
</evidence>
<dbReference type="PANTHER" id="PTHR36450">
    <property type="entry name" value="THIOREDOXIN"/>
    <property type="match status" value="1"/>
</dbReference>
<keyword evidence="2" id="KW-0676">Redox-active center</keyword>
<accession>A0A2A2F958</accession>
<dbReference type="Pfam" id="PF13192">
    <property type="entry name" value="Thioredoxin_3"/>
    <property type="match status" value="1"/>
</dbReference>
<dbReference type="SUPFAM" id="SSF52833">
    <property type="entry name" value="Thioredoxin-like"/>
    <property type="match status" value="1"/>
</dbReference>
<dbReference type="PIRSF" id="PIRSF037031">
    <property type="entry name" value="Redox_disulphide_2"/>
    <property type="match status" value="1"/>
</dbReference>
<evidence type="ECO:0000259" key="3">
    <source>
        <dbReference type="Pfam" id="PF13192"/>
    </source>
</evidence>
<dbReference type="Gene3D" id="3.40.30.10">
    <property type="entry name" value="Glutaredoxin"/>
    <property type="match status" value="1"/>
</dbReference>
<feature type="domain" description="Thioredoxin-like fold" evidence="3">
    <location>
        <begin position="1"/>
        <end position="75"/>
    </location>
</feature>
<feature type="active site" description="Nucleophile" evidence="1">
    <location>
        <position position="10"/>
    </location>
</feature>
<sequence length="77" mass="8232">MRIEVLGTGCKKCDTTADAIREVASELGVDAEVEKVTDPQVIMQYQVMSTPAVAVDGQLRHSGSVPTRETITGLLSQ</sequence>
<dbReference type="PANTHER" id="PTHR36450:SF1">
    <property type="entry name" value="THIOREDOXIN"/>
    <property type="match status" value="1"/>
</dbReference>
<keyword evidence="5" id="KW-1185">Reference proteome</keyword>
<dbReference type="OrthoDB" id="9800630at2"/>
<dbReference type="EMBL" id="NSKD01000002">
    <property type="protein sequence ID" value="PAU81115.1"/>
    <property type="molecule type" value="Genomic_DNA"/>
</dbReference>
<reference evidence="4 5" key="1">
    <citation type="submission" date="2017-08" db="EMBL/GenBank/DDBJ databases">
        <title>Halovibrio sewagensis sp. nov., isolated from wastewater of high salinity.</title>
        <authorList>
            <person name="Dong X."/>
            <person name="Zhang G."/>
        </authorList>
    </citation>
    <scope>NUCLEOTIDE SEQUENCE [LARGE SCALE GENOMIC DNA]</scope>
    <source>
        <strain evidence="4 5">YL5-2</strain>
    </source>
</reference>
<dbReference type="RefSeq" id="WP_095616841.1">
    <property type="nucleotide sequence ID" value="NZ_NSKD01000002.1"/>
</dbReference>
<evidence type="ECO:0000256" key="1">
    <source>
        <dbReference type="PIRSR" id="PIRSR037031-50"/>
    </source>
</evidence>
<evidence type="ECO:0000313" key="4">
    <source>
        <dbReference type="EMBL" id="PAU81115.1"/>
    </source>
</evidence>